<dbReference type="Proteomes" id="UP001500459">
    <property type="component" value="Unassembled WGS sequence"/>
</dbReference>
<dbReference type="EMBL" id="BAABCW010000019">
    <property type="protein sequence ID" value="GAA3518561.1"/>
    <property type="molecule type" value="Genomic_DNA"/>
</dbReference>
<accession>A0ABP6UTZ8</accession>
<proteinExistence type="predicted"/>
<reference evidence="2" key="1">
    <citation type="journal article" date="2019" name="Int. J. Syst. Evol. Microbiol.">
        <title>The Global Catalogue of Microorganisms (GCM) 10K type strain sequencing project: providing services to taxonomists for standard genome sequencing and annotation.</title>
        <authorList>
            <consortium name="The Broad Institute Genomics Platform"/>
            <consortium name="The Broad Institute Genome Sequencing Center for Infectious Disease"/>
            <person name="Wu L."/>
            <person name="Ma J."/>
        </authorList>
    </citation>
    <scope>NUCLEOTIDE SEQUENCE [LARGE SCALE GENOMIC DNA]</scope>
    <source>
        <strain evidence="2">JCM 17106</strain>
    </source>
</reference>
<evidence type="ECO:0000313" key="2">
    <source>
        <dbReference type="Proteomes" id="UP001500459"/>
    </source>
</evidence>
<evidence type="ECO:0000313" key="1">
    <source>
        <dbReference type="EMBL" id="GAA3518561.1"/>
    </source>
</evidence>
<name>A0ABP6UTZ8_9FLAO</name>
<keyword evidence="2" id="KW-1185">Reference proteome</keyword>
<protein>
    <submittedName>
        <fullName evidence="1">Uncharacterized protein</fullName>
    </submittedName>
</protein>
<comment type="caution">
    <text evidence="1">The sequence shown here is derived from an EMBL/GenBank/DDBJ whole genome shotgun (WGS) entry which is preliminary data.</text>
</comment>
<gene>
    <name evidence="1" type="ORF">GCM10022393_35850</name>
</gene>
<organism evidence="1 2">
    <name type="scientific">Aquimarina addita</name>
    <dbReference type="NCBI Taxonomy" id="870485"/>
    <lineage>
        <taxon>Bacteria</taxon>
        <taxon>Pseudomonadati</taxon>
        <taxon>Bacteroidota</taxon>
        <taxon>Flavobacteriia</taxon>
        <taxon>Flavobacteriales</taxon>
        <taxon>Flavobacteriaceae</taxon>
        <taxon>Aquimarina</taxon>
    </lineage>
</organism>
<sequence length="59" mass="6994">MNTNLKPLIMKNKIKFYYLDKLVYNDPKMSILEKKRVNQESAVDSDFSVNLTSKTYFDL</sequence>